<dbReference type="Pfam" id="PF01074">
    <property type="entry name" value="Glyco_hydro_38N"/>
    <property type="match status" value="1"/>
</dbReference>
<protein>
    <recommendedName>
        <fullName evidence="1">Glycoside hydrolase family 38 N-terminal domain-containing protein</fullName>
    </recommendedName>
</protein>
<dbReference type="Gene3D" id="3.20.110.10">
    <property type="entry name" value="Glycoside hydrolase 38, N terminal domain"/>
    <property type="match status" value="1"/>
</dbReference>
<evidence type="ECO:0000259" key="1">
    <source>
        <dbReference type="Pfam" id="PF01074"/>
    </source>
</evidence>
<name>A0ABU0M7B3_9HYPH</name>
<dbReference type="EMBL" id="JAUSWJ010000001">
    <property type="protein sequence ID" value="MDQ0516854.1"/>
    <property type="molecule type" value="Genomic_DNA"/>
</dbReference>
<dbReference type="InterPro" id="IPR011330">
    <property type="entry name" value="Glyco_hydro/deAcase_b/a-brl"/>
</dbReference>
<dbReference type="RefSeq" id="WP_266279078.1">
    <property type="nucleotide sequence ID" value="NZ_JAPKNF010000001.1"/>
</dbReference>
<sequence>MIREILFVHHSHTDIGYTHPQPVVMELHRRFIDEALDIAEATADYDDESRFRWTCEVTGVTLDWWNSATGHDRDRFLAAVKRGQFEVAGMRWHMTPLMDHAMLRDMLKPVAFFRELGIPVRSAMNTDVNGTPWGMVDALLDHGITGLSMAINEHFGHALRPWPRAFRWQSPSGREILAYNGFIYGVTSDRLLRVPVDFEDAQTRVPAFTKGFEDLGYPHPFLMMQITNVRYHDNGSPQPALPDFIRRFNATNPKVRLRFATLSEVFDRFRAEPEETLPVMRGDWTDWWNFGAGSTAHETTQSMAGQRDLDMAQGLAAWPNGGREAASGAGKPGRQAALFDNARRALGLYAEHTWGADRSINQPFSPETRTQLLLKLALAPEGASIARMLRRDGLEALSGVAGGEEPRLLVYNPHTFPLRQSVKLPYLPPVAGAPEPQGGFGLESIVPHGPSSHRIQRQDVILSDLPDDRAIWTEPFDLPALSYVSIPAGDVRVAASPKASGTTLSNGRITAEIDPSGGLASLKLGGREYVGKADGMRFGVPVLEKPAAGNREAIFDRVDLDTADWNRSWHTDWVAERETAGVAGKAEAITAAGRAEIRQGFTFASGDRVTVVWRLVGDEAALHVDAILEKQAEAAPHAIYLPLPAMLGAGWHCDYETAGANVRLDEEQLPFASRHYITTQRYIRIADGAAELTVATPDAPLWQVGGFTFGRWKEPDGGVDRAAPALVAWLTNNYWSTNFQADQAGRLTFRFTLIPHEARPVGEAIRDALGHAQPLAAHVYAGRGPVTAETGSLLQIEAGPVLLAEIEADADGVALVLVNPEDRPIDVTIGSGAVTVARALRTTLAGDTVEEFAVDTGRVRVPVAARAFTRIVVAG</sequence>
<dbReference type="CDD" id="cd10791">
    <property type="entry name" value="GH38N_AMII_like_1"/>
    <property type="match status" value="1"/>
</dbReference>
<feature type="domain" description="Glycoside hydrolase family 38 N-terminal" evidence="1">
    <location>
        <begin position="5"/>
        <end position="271"/>
    </location>
</feature>
<reference evidence="2 3" key="1">
    <citation type="submission" date="2023-07" db="EMBL/GenBank/DDBJ databases">
        <title>Genomic Encyclopedia of Type Strains, Phase IV (KMG-IV): sequencing the most valuable type-strain genomes for metagenomic binning, comparative biology and taxonomic classification.</title>
        <authorList>
            <person name="Goeker M."/>
        </authorList>
    </citation>
    <scope>NUCLEOTIDE SEQUENCE [LARGE SCALE GENOMIC DNA]</scope>
    <source>
        <strain evidence="2 3">B1-1</strain>
    </source>
</reference>
<accession>A0ABU0M7B3</accession>
<comment type="caution">
    <text evidence="2">The sequence shown here is derived from an EMBL/GenBank/DDBJ whole genome shotgun (WGS) entry which is preliminary data.</text>
</comment>
<gene>
    <name evidence="2" type="ORF">QO015_002467</name>
</gene>
<dbReference type="SUPFAM" id="SSF88713">
    <property type="entry name" value="Glycoside hydrolase/deacetylase"/>
    <property type="match status" value="1"/>
</dbReference>
<dbReference type="InterPro" id="IPR027291">
    <property type="entry name" value="Glyco_hydro_38_N_sf"/>
</dbReference>
<organism evidence="2 3">
    <name type="scientific">Kaistia geumhonensis</name>
    <dbReference type="NCBI Taxonomy" id="410839"/>
    <lineage>
        <taxon>Bacteria</taxon>
        <taxon>Pseudomonadati</taxon>
        <taxon>Pseudomonadota</taxon>
        <taxon>Alphaproteobacteria</taxon>
        <taxon>Hyphomicrobiales</taxon>
        <taxon>Kaistiaceae</taxon>
        <taxon>Kaistia</taxon>
    </lineage>
</organism>
<evidence type="ECO:0000313" key="3">
    <source>
        <dbReference type="Proteomes" id="UP001223743"/>
    </source>
</evidence>
<evidence type="ECO:0000313" key="2">
    <source>
        <dbReference type="EMBL" id="MDQ0516854.1"/>
    </source>
</evidence>
<keyword evidence="3" id="KW-1185">Reference proteome</keyword>
<proteinExistence type="predicted"/>
<dbReference type="Proteomes" id="UP001223743">
    <property type="component" value="Unassembled WGS sequence"/>
</dbReference>
<dbReference type="InterPro" id="IPR000602">
    <property type="entry name" value="Glyco_hydro_38_N"/>
</dbReference>